<keyword evidence="3" id="KW-1185">Reference proteome</keyword>
<evidence type="ECO:0000256" key="1">
    <source>
        <dbReference type="SAM" id="MobiDB-lite"/>
    </source>
</evidence>
<evidence type="ECO:0008006" key="4">
    <source>
        <dbReference type="Google" id="ProtNLM"/>
    </source>
</evidence>
<feature type="compositionally biased region" description="Gly residues" evidence="1">
    <location>
        <begin position="113"/>
        <end position="133"/>
    </location>
</feature>
<accession>A0ABD3MRX6</accession>
<feature type="compositionally biased region" description="Basic and acidic residues" evidence="1">
    <location>
        <begin position="185"/>
        <end position="198"/>
    </location>
</feature>
<evidence type="ECO:0000313" key="2">
    <source>
        <dbReference type="EMBL" id="KAL3766720.1"/>
    </source>
</evidence>
<protein>
    <recommendedName>
        <fullName evidence="4">Chromo domain-containing protein</fullName>
    </recommendedName>
</protein>
<name>A0ABD3MRX6_9STRA</name>
<dbReference type="AlphaFoldDB" id="A0ABD3MRX6"/>
<proteinExistence type="predicted"/>
<reference evidence="2 3" key="1">
    <citation type="submission" date="2024-10" db="EMBL/GenBank/DDBJ databases">
        <title>Updated reference genomes for cyclostephanoid diatoms.</title>
        <authorList>
            <person name="Roberts W.R."/>
            <person name="Alverson A.J."/>
        </authorList>
    </citation>
    <scope>NUCLEOTIDE SEQUENCE [LARGE SCALE GENOMIC DNA]</scope>
    <source>
        <strain evidence="2 3">AJA232-27</strain>
    </source>
</reference>
<evidence type="ECO:0000313" key="3">
    <source>
        <dbReference type="Proteomes" id="UP001530293"/>
    </source>
</evidence>
<feature type="compositionally biased region" description="Basic and acidic residues" evidence="1">
    <location>
        <begin position="134"/>
        <end position="145"/>
    </location>
</feature>
<dbReference type="InterPro" id="IPR012337">
    <property type="entry name" value="RNaseH-like_sf"/>
</dbReference>
<dbReference type="SUPFAM" id="SSF53098">
    <property type="entry name" value="Ribonuclease H-like"/>
    <property type="match status" value="1"/>
</dbReference>
<dbReference type="Proteomes" id="UP001530293">
    <property type="component" value="Unassembled WGS sequence"/>
</dbReference>
<dbReference type="InterPro" id="IPR036397">
    <property type="entry name" value="RNaseH_sf"/>
</dbReference>
<feature type="region of interest" description="Disordered" evidence="1">
    <location>
        <begin position="98"/>
        <end position="220"/>
    </location>
</feature>
<comment type="caution">
    <text evidence="2">The sequence shown here is derived from an EMBL/GenBank/DDBJ whole genome shotgun (WGS) entry which is preliminary data.</text>
</comment>
<organism evidence="2 3">
    <name type="scientific">Discostella pseudostelligera</name>
    <dbReference type="NCBI Taxonomy" id="259834"/>
    <lineage>
        <taxon>Eukaryota</taxon>
        <taxon>Sar</taxon>
        <taxon>Stramenopiles</taxon>
        <taxon>Ochrophyta</taxon>
        <taxon>Bacillariophyta</taxon>
        <taxon>Coscinodiscophyceae</taxon>
        <taxon>Thalassiosirophycidae</taxon>
        <taxon>Stephanodiscales</taxon>
        <taxon>Stephanodiscaceae</taxon>
        <taxon>Discostella</taxon>
    </lineage>
</organism>
<sequence>MMTGVHTTLHGLTYLGDTKHFTFDKYVTNHVNQHNTADRLTDYGAAKLDEHIKIDYFMTGIKSSEFDATKNNVTANRDNFTDFDTIKNLFMEFRRLQHASRPAGTSRTIASVGHGGGRGGGGHGGGGRGSGPGRGEKNASYEDRKKKIPTQPRSRSTGNYDIPDRPLGRTPLTSAKSLLCVARQRTKDDSSDDDKSLFGDDTDEDAAKSSNQNNPALKRRDALIVSNYDRPVEVEGYDRALGTKRYDTVSGALAYDHPQTGEVLLLVLHQGIHTPHLDHHLLCPMQCRVNDVTVDEIPKFMVTNPTDETHDLTIPDDDDPTWAVHLPLALRGVISLLNVRKPTPDEWNSDNISRYHLTLETQTWDPTTTLYEEQEAAMVDHHGYVVHSSDAPARGRLVINELTSLTTYTADVTDDDNFHVVLQSRVQVSSIGTSETGHFKTKQTKPIDHQMLASRWMISPEKALKMINVTTNPTLAARYPTNDRQLRYRCLPHTVFGDTMFAGTASKGGNKCAHIFAAPNGWTRAFPMKRKGEAHEALSLLFHRDGVPPTMVLDGSKEQTQADFRRKLQEADCHLRPTEPYSPWMQGAEGAIRELKRGVSRKMISTGALKALWDHCLELEALIQSHTVNGIYKAGGQVPETIMTGDKMILGRYLGPATDIGTAMTAKILKANGQFVCRSTLWQLTQEELDSPVHQEARRKFNESIDASLGPGSTDADFDPEDLTPELPHMEDQETDDLDDQTPDKVTPEAGDDYVNTEISLPKGGSMARGRVIRRKRDTDSNPTGRANANPILDTRVYNIEFDEGDVTELTANMIAQAMYAQCDPDGNQYMLLDQLIDHRKKDNAISLSEQIVQRDNGRTYRWKTTTGWQIYCQWIDGSTTWENLSDLKESHPIETAEYAVTRKIDHEPAFNWWNQHFLKKRDHIISLVKRRNTRYLKRTHKFGIEVPKTVPEALA</sequence>
<dbReference type="EMBL" id="JALLBG020000081">
    <property type="protein sequence ID" value="KAL3766720.1"/>
    <property type="molecule type" value="Genomic_DNA"/>
</dbReference>
<feature type="region of interest" description="Disordered" evidence="1">
    <location>
        <begin position="703"/>
        <end position="762"/>
    </location>
</feature>
<dbReference type="Gene3D" id="3.30.420.10">
    <property type="entry name" value="Ribonuclease H-like superfamily/Ribonuclease H"/>
    <property type="match status" value="1"/>
</dbReference>
<gene>
    <name evidence="2" type="ORF">ACHAWU_003109</name>
</gene>